<dbReference type="SUPFAM" id="SSF50156">
    <property type="entry name" value="PDZ domain-like"/>
    <property type="match status" value="1"/>
</dbReference>
<dbReference type="AlphaFoldDB" id="A0A4R8LQR8"/>
<proteinExistence type="predicted"/>
<dbReference type="RefSeq" id="WP_166676361.1">
    <property type="nucleotide sequence ID" value="NZ_JBHLUW010000025.1"/>
</dbReference>
<keyword evidence="1" id="KW-0645">Protease</keyword>
<gene>
    <name evidence="1" type="ORF">BX592_110154</name>
</gene>
<evidence type="ECO:0000313" key="1">
    <source>
        <dbReference type="EMBL" id="TDY49900.1"/>
    </source>
</evidence>
<dbReference type="Proteomes" id="UP000295509">
    <property type="component" value="Unassembled WGS sequence"/>
</dbReference>
<dbReference type="EMBL" id="SORE01000010">
    <property type="protein sequence ID" value="TDY49900.1"/>
    <property type="molecule type" value="Genomic_DNA"/>
</dbReference>
<dbReference type="InterPro" id="IPR021109">
    <property type="entry name" value="Peptidase_aspartic_dom_sf"/>
</dbReference>
<dbReference type="InterPro" id="IPR034122">
    <property type="entry name" value="Retropepsin-like_bacterial"/>
</dbReference>
<comment type="caution">
    <text evidence="1">The sequence shown here is derived from an EMBL/GenBank/DDBJ whole genome shotgun (WGS) entry which is preliminary data.</text>
</comment>
<organism evidence="1 2">
    <name type="scientific">Paraburkholderia rhizosphaerae</name>
    <dbReference type="NCBI Taxonomy" id="480658"/>
    <lineage>
        <taxon>Bacteria</taxon>
        <taxon>Pseudomonadati</taxon>
        <taxon>Pseudomonadota</taxon>
        <taxon>Betaproteobacteria</taxon>
        <taxon>Burkholderiales</taxon>
        <taxon>Burkholderiaceae</taxon>
        <taxon>Paraburkholderia</taxon>
    </lineage>
</organism>
<keyword evidence="2" id="KW-1185">Reference proteome</keyword>
<evidence type="ECO:0000313" key="2">
    <source>
        <dbReference type="Proteomes" id="UP000295509"/>
    </source>
</evidence>
<keyword evidence="1" id="KW-0378">Hydrolase</keyword>
<reference evidence="1 2" key="1">
    <citation type="submission" date="2019-03" db="EMBL/GenBank/DDBJ databases">
        <title>Genomic Encyclopedia of Type Strains, Phase III (KMG-III): the genomes of soil and plant-associated and newly described type strains.</title>
        <authorList>
            <person name="Whitman W."/>
        </authorList>
    </citation>
    <scope>NUCLEOTIDE SEQUENCE [LARGE SCALE GENOMIC DNA]</scope>
    <source>
        <strain evidence="1 2">LMG 29544</strain>
    </source>
</reference>
<dbReference type="CDD" id="cd05483">
    <property type="entry name" value="retropepsin_like_bacteria"/>
    <property type="match status" value="1"/>
</dbReference>
<name>A0A4R8LQR8_9BURK</name>
<dbReference type="GO" id="GO:0008233">
    <property type="term" value="F:peptidase activity"/>
    <property type="evidence" value="ECO:0007669"/>
    <property type="project" value="UniProtKB-KW"/>
</dbReference>
<dbReference type="Gene3D" id="2.40.70.10">
    <property type="entry name" value="Acid Proteases"/>
    <property type="match status" value="2"/>
</dbReference>
<dbReference type="GO" id="GO:0006508">
    <property type="term" value="P:proteolysis"/>
    <property type="evidence" value="ECO:0007669"/>
    <property type="project" value="UniProtKB-KW"/>
</dbReference>
<dbReference type="InterPro" id="IPR036034">
    <property type="entry name" value="PDZ_sf"/>
</dbReference>
<dbReference type="Pfam" id="PF13650">
    <property type="entry name" value="Asp_protease_2"/>
    <property type="match status" value="1"/>
</dbReference>
<accession>A0A4R8LQR8</accession>
<sequence>MTIAIAVAIAGCTNHGDTTPASPAFPQPALTTPISRYSLIVPVSIAGKTYRFMLDTGAGYTIIDPHVASTITRRADDNEVPERLHQGFAEGVSTISGTLGKQDVTFWQSLPLGIGNHMIRSATPWIGLDLSLMTKATGVQIDGLIGADVFRQLTWQVDNMNRTLTVLSDVPSTNRYQHCVPYQSAYGQPPEIQLDLQSGNWVPFRIDTGALDSFAPLDLLEALHKDGNDIRPIGGSRIVTANGGRDSAGYLVDGLSLGGQAVGRLRFQESAGGLNNLGMGFFSRFDNYVLIPAEMVFCYNAKNFTRDDGERLRGIPLMYVNGRIEIGDDTPKDFPEYGLKRGDVLLEVNGQKPSPADIEELRERLDSIPQGKLRILIDRNGARKTIDL</sequence>
<dbReference type="Gene3D" id="2.30.42.10">
    <property type="match status" value="1"/>
</dbReference>
<protein>
    <submittedName>
        <fullName evidence="1">Aspartyl protease</fullName>
    </submittedName>
</protein>
<dbReference type="SUPFAM" id="SSF50630">
    <property type="entry name" value="Acid proteases"/>
    <property type="match status" value="1"/>
</dbReference>